<gene>
    <name evidence="1" type="ORF">HNQ79_004021</name>
</gene>
<dbReference type="RefSeq" id="WP_185032918.1">
    <property type="nucleotide sequence ID" value="NZ_BNBN01000014.1"/>
</dbReference>
<keyword evidence="2" id="KW-1185">Reference proteome</keyword>
<reference evidence="1 2" key="1">
    <citation type="submission" date="2020-08" db="EMBL/GenBank/DDBJ databases">
        <title>Genomic Encyclopedia of Type Strains, Phase IV (KMG-IV): sequencing the most valuable type-strain genomes for metagenomic binning, comparative biology and taxonomic classification.</title>
        <authorList>
            <person name="Goeker M."/>
        </authorList>
    </citation>
    <scope>NUCLEOTIDE SEQUENCE [LARGE SCALE GENOMIC DNA]</scope>
    <source>
        <strain evidence="1 2">DSM 40141</strain>
    </source>
</reference>
<dbReference type="AlphaFoldDB" id="A0A7X0LQX3"/>
<comment type="caution">
    <text evidence="1">The sequence shown here is derived from an EMBL/GenBank/DDBJ whole genome shotgun (WGS) entry which is preliminary data.</text>
</comment>
<sequence>MSERRMRDLAARICHLVLRILLPAQGRPRRTVQPACVAAPEPLPVPVTVRRRPTPAREELHRFAEQQIQRAIEQRRLQHERRFALGEAVAGRDHPYSYPGAPFPYAAFVSSPPHQHPR</sequence>
<name>A0A7X0LQX3_9ACTN</name>
<dbReference type="Proteomes" id="UP000540423">
    <property type="component" value="Unassembled WGS sequence"/>
</dbReference>
<evidence type="ECO:0000313" key="2">
    <source>
        <dbReference type="Proteomes" id="UP000540423"/>
    </source>
</evidence>
<protein>
    <submittedName>
        <fullName evidence="1">Uncharacterized protein</fullName>
    </submittedName>
</protein>
<proteinExistence type="predicted"/>
<dbReference type="EMBL" id="JACHEM010000010">
    <property type="protein sequence ID" value="MBB6437520.1"/>
    <property type="molecule type" value="Genomic_DNA"/>
</dbReference>
<evidence type="ECO:0000313" key="1">
    <source>
        <dbReference type="EMBL" id="MBB6437520.1"/>
    </source>
</evidence>
<accession>A0A7X0LQX3</accession>
<organism evidence="1 2">
    <name type="scientific">Streptomyces candidus</name>
    <dbReference type="NCBI Taxonomy" id="67283"/>
    <lineage>
        <taxon>Bacteria</taxon>
        <taxon>Bacillati</taxon>
        <taxon>Actinomycetota</taxon>
        <taxon>Actinomycetes</taxon>
        <taxon>Kitasatosporales</taxon>
        <taxon>Streptomycetaceae</taxon>
        <taxon>Streptomyces</taxon>
    </lineage>
</organism>